<sequence>MTTERKQWWRKVAAIAVGGSVVAGGLIGVRARAGSQEPSAPLIEDAAWSRSSAPAAPAVAEVDRRDAPSASSEGVVPAGAALPIPTPTTPSPVVPAVPTVPAIPAPPAPFPPNLEPVGAGPRAPEAGVGADKNLLPPVPSLPPIDLPKVPGTPTLPDTKPTIPVPPADLTLPAPVVPPTSVLPAPSSPVVPPALPPLPGEKDKADPQKVPTIPAPPAPVVPVVPPPAGIAPSLPPVQNTEPSQPMLPGKPDSGLNPAIPGNTLNPTPIAPAVPAGFPPTSPGGRDVPALPTNRSKPPEPSFGSTDKSAFPAPAGNPLNSTPRDTAMLNFKQTAALAVLGGAMLTAEQARSAPPVVPMIPTVPVKADEKTETQKLKEDLIEANKKIATLEKQIEKLNELLTGRKDIDGKTILPSDPGAIANIKELKDEIAKLKLDLKSMSSTSQKPAIVPEAKPRGIVKVVNEYPVEISMVINEKSHRIAPSTKIEVEVPAGDFTYQLLQSGAAATRSVIKDKETVTLRIK</sequence>
<dbReference type="EMBL" id="LR593886">
    <property type="protein sequence ID" value="VTR94729.1"/>
    <property type="molecule type" value="Genomic_DNA"/>
</dbReference>
<evidence type="ECO:0000313" key="5">
    <source>
        <dbReference type="Proteomes" id="UP000464178"/>
    </source>
</evidence>
<keyword evidence="3" id="KW-0812">Transmembrane</keyword>
<feature type="region of interest" description="Disordered" evidence="2">
    <location>
        <begin position="236"/>
        <end position="322"/>
    </location>
</feature>
<proteinExistence type="predicted"/>
<feature type="region of interest" description="Disordered" evidence="2">
    <location>
        <begin position="116"/>
        <end position="135"/>
    </location>
</feature>
<feature type="transmembrane region" description="Helical" evidence="3">
    <location>
        <begin position="12"/>
        <end position="31"/>
    </location>
</feature>
<feature type="compositionally biased region" description="Pro residues" evidence="2">
    <location>
        <begin position="267"/>
        <end position="280"/>
    </location>
</feature>
<keyword evidence="1" id="KW-0175">Coiled coil</keyword>
<name>A0A6P2D0S4_9BACT</name>
<accession>A0A6P2D0S4</accession>
<gene>
    <name evidence="4" type="ORF">SOIL9_29850</name>
</gene>
<organism evidence="4 5">
    <name type="scientific">Gemmata massiliana</name>
    <dbReference type="NCBI Taxonomy" id="1210884"/>
    <lineage>
        <taxon>Bacteria</taxon>
        <taxon>Pseudomonadati</taxon>
        <taxon>Planctomycetota</taxon>
        <taxon>Planctomycetia</taxon>
        <taxon>Gemmatales</taxon>
        <taxon>Gemmataceae</taxon>
        <taxon>Gemmata</taxon>
    </lineage>
</organism>
<keyword evidence="5" id="KW-1185">Reference proteome</keyword>
<feature type="region of interest" description="Disordered" evidence="2">
    <location>
        <begin position="45"/>
        <end position="75"/>
    </location>
</feature>
<dbReference type="Proteomes" id="UP000464178">
    <property type="component" value="Chromosome"/>
</dbReference>
<protein>
    <submittedName>
        <fullName evidence="4">Uncharacterized protein</fullName>
    </submittedName>
</protein>
<dbReference type="KEGG" id="gms:SOIL9_29850"/>
<feature type="compositionally biased region" description="Low complexity" evidence="2">
    <location>
        <begin position="45"/>
        <end position="60"/>
    </location>
</feature>
<evidence type="ECO:0000256" key="2">
    <source>
        <dbReference type="SAM" id="MobiDB-lite"/>
    </source>
</evidence>
<keyword evidence="3" id="KW-0472">Membrane</keyword>
<feature type="coiled-coil region" evidence="1">
    <location>
        <begin position="364"/>
        <end position="441"/>
    </location>
</feature>
<evidence type="ECO:0000256" key="1">
    <source>
        <dbReference type="SAM" id="Coils"/>
    </source>
</evidence>
<reference evidence="4 5" key="1">
    <citation type="submission" date="2019-05" db="EMBL/GenBank/DDBJ databases">
        <authorList>
            <consortium name="Science for Life Laboratories"/>
        </authorList>
    </citation>
    <scope>NUCLEOTIDE SEQUENCE [LARGE SCALE GENOMIC DNA]</scope>
    <source>
        <strain evidence="4">Soil9</strain>
    </source>
</reference>
<dbReference type="RefSeq" id="WP_162669225.1">
    <property type="nucleotide sequence ID" value="NZ_LR593886.1"/>
</dbReference>
<keyword evidence="3" id="KW-1133">Transmembrane helix</keyword>
<evidence type="ECO:0000256" key="3">
    <source>
        <dbReference type="SAM" id="Phobius"/>
    </source>
</evidence>
<evidence type="ECO:0000313" key="4">
    <source>
        <dbReference type="EMBL" id="VTR94729.1"/>
    </source>
</evidence>
<dbReference type="AlphaFoldDB" id="A0A6P2D0S4"/>